<keyword evidence="5" id="KW-1185">Reference proteome</keyword>
<keyword evidence="1" id="KW-1133">Transmembrane helix</keyword>
<keyword evidence="1" id="KW-0472">Membrane</keyword>
<name>A0A6J5X4K1_PRUAR</name>
<evidence type="ECO:0000313" key="5">
    <source>
        <dbReference type="Proteomes" id="UP000507245"/>
    </source>
</evidence>
<dbReference type="OrthoDB" id="421226at2759"/>
<proteinExistence type="predicted"/>
<evidence type="ECO:0000313" key="2">
    <source>
        <dbReference type="EMBL" id="CAB4277378.1"/>
    </source>
</evidence>
<accession>A0A6J5X4K1</accession>
<gene>
    <name evidence="2" type="ORF">CURHAP_LOCUS27026</name>
    <name evidence="3" type="ORF">ORAREDHAP_LOCUS26690</name>
</gene>
<dbReference type="Proteomes" id="UP000507245">
    <property type="component" value="Unassembled WGS sequence"/>
</dbReference>
<reference evidence="5" key="1">
    <citation type="journal article" date="2020" name="Genome Biol.">
        <title>Gamete binning: chromosome-level and haplotype-resolved genome assembly enabled by high-throughput single-cell sequencing of gamete genomes.</title>
        <authorList>
            <person name="Campoy J.A."/>
            <person name="Sun H."/>
            <person name="Goel M."/>
            <person name="Jiao W.-B."/>
            <person name="Folz-Donahue K."/>
            <person name="Wang N."/>
            <person name="Rubio M."/>
            <person name="Liu C."/>
            <person name="Kukat C."/>
            <person name="Ruiz D."/>
            <person name="Huettel B."/>
            <person name="Schneeberger K."/>
        </authorList>
    </citation>
    <scope>NUCLEOTIDE SEQUENCE [LARGE SCALE GENOMIC DNA]</scope>
    <source>
        <strain evidence="5">cv. Rojo Pasion</strain>
    </source>
</reference>
<feature type="transmembrane region" description="Helical" evidence="1">
    <location>
        <begin position="42"/>
        <end position="63"/>
    </location>
</feature>
<keyword evidence="1" id="KW-0812">Transmembrane</keyword>
<sequence>MIHTFHPYSAASTGICNFSTLPSSGRSTHGGTLEPRFERATLWNHIFVICIIGLFLDPIYFFLPIIGESSCMKIDTGFQQLD</sequence>
<organism evidence="3 5">
    <name type="scientific">Prunus armeniaca</name>
    <name type="common">Apricot</name>
    <name type="synonym">Armeniaca vulgaris</name>
    <dbReference type="NCBI Taxonomy" id="36596"/>
    <lineage>
        <taxon>Eukaryota</taxon>
        <taxon>Viridiplantae</taxon>
        <taxon>Streptophyta</taxon>
        <taxon>Embryophyta</taxon>
        <taxon>Tracheophyta</taxon>
        <taxon>Spermatophyta</taxon>
        <taxon>Magnoliopsida</taxon>
        <taxon>eudicotyledons</taxon>
        <taxon>Gunneridae</taxon>
        <taxon>Pentapetalae</taxon>
        <taxon>rosids</taxon>
        <taxon>fabids</taxon>
        <taxon>Rosales</taxon>
        <taxon>Rosaceae</taxon>
        <taxon>Amygdaloideae</taxon>
        <taxon>Amygdaleae</taxon>
        <taxon>Prunus</taxon>
    </lineage>
</organism>
<dbReference type="AlphaFoldDB" id="A0A6J5X4K1"/>
<evidence type="ECO:0000313" key="3">
    <source>
        <dbReference type="EMBL" id="CAB4307771.1"/>
    </source>
</evidence>
<dbReference type="EMBL" id="CAEKKB010000004">
    <property type="protein sequence ID" value="CAB4307771.1"/>
    <property type="molecule type" value="Genomic_DNA"/>
</dbReference>
<dbReference type="Proteomes" id="UP000507222">
    <property type="component" value="Unassembled WGS sequence"/>
</dbReference>
<evidence type="ECO:0000313" key="4">
    <source>
        <dbReference type="Proteomes" id="UP000507222"/>
    </source>
</evidence>
<protein>
    <submittedName>
        <fullName evidence="3">Uncharacterized protein</fullName>
    </submittedName>
</protein>
<evidence type="ECO:0000256" key="1">
    <source>
        <dbReference type="SAM" id="Phobius"/>
    </source>
</evidence>
<dbReference type="EMBL" id="CAEKDK010000004">
    <property type="protein sequence ID" value="CAB4277378.1"/>
    <property type="molecule type" value="Genomic_DNA"/>
</dbReference>
<reference evidence="3 4" key="2">
    <citation type="submission" date="2020-05" db="EMBL/GenBank/DDBJ databases">
        <authorList>
            <person name="Campoy J."/>
            <person name="Schneeberger K."/>
            <person name="Spophaly S."/>
        </authorList>
    </citation>
    <scope>NUCLEOTIDE SEQUENCE [LARGE SCALE GENOMIC DNA]</scope>
    <source>
        <strain evidence="3">PruArmRojPasFocal</strain>
    </source>
</reference>